<gene>
    <name evidence="1" type="primary">Necator_chrII.g8629</name>
    <name evidence="1" type="ORF">RB195_020834</name>
</gene>
<comment type="caution">
    <text evidence="1">The sequence shown here is derived from an EMBL/GenBank/DDBJ whole genome shotgun (WGS) entry which is preliminary data.</text>
</comment>
<accession>A0ABR1CKR2</accession>
<reference evidence="1 2" key="1">
    <citation type="submission" date="2023-08" db="EMBL/GenBank/DDBJ databases">
        <title>A Necator americanus chromosomal reference genome.</title>
        <authorList>
            <person name="Ilik V."/>
            <person name="Petrzelkova K.J."/>
            <person name="Pardy F."/>
            <person name="Fuh T."/>
            <person name="Niatou-Singa F.S."/>
            <person name="Gouil Q."/>
            <person name="Baker L."/>
            <person name="Ritchie M.E."/>
            <person name="Jex A.R."/>
            <person name="Gazzola D."/>
            <person name="Li H."/>
            <person name="Toshio Fujiwara R."/>
            <person name="Zhan B."/>
            <person name="Aroian R.V."/>
            <person name="Pafco B."/>
            <person name="Schwarz E.M."/>
        </authorList>
    </citation>
    <scope>NUCLEOTIDE SEQUENCE [LARGE SCALE GENOMIC DNA]</scope>
    <source>
        <strain evidence="1 2">Aroian</strain>
        <tissue evidence="1">Whole animal</tissue>
    </source>
</reference>
<name>A0ABR1CKR2_NECAM</name>
<organism evidence="1 2">
    <name type="scientific">Necator americanus</name>
    <name type="common">Human hookworm</name>
    <dbReference type="NCBI Taxonomy" id="51031"/>
    <lineage>
        <taxon>Eukaryota</taxon>
        <taxon>Metazoa</taxon>
        <taxon>Ecdysozoa</taxon>
        <taxon>Nematoda</taxon>
        <taxon>Chromadorea</taxon>
        <taxon>Rhabditida</taxon>
        <taxon>Rhabditina</taxon>
        <taxon>Rhabditomorpha</taxon>
        <taxon>Strongyloidea</taxon>
        <taxon>Ancylostomatidae</taxon>
        <taxon>Bunostominae</taxon>
        <taxon>Necator</taxon>
    </lineage>
</organism>
<dbReference type="EMBL" id="JAVFWL010000002">
    <property type="protein sequence ID" value="KAK6738982.1"/>
    <property type="molecule type" value="Genomic_DNA"/>
</dbReference>
<keyword evidence="2" id="KW-1185">Reference proteome</keyword>
<evidence type="ECO:0000313" key="2">
    <source>
        <dbReference type="Proteomes" id="UP001303046"/>
    </source>
</evidence>
<sequence>MLMESNELESNLQLRKEGKKMQLMRAIVGLDGLSGVDISPTLIATLWLYGAASSAATYATASAQCDVLSQP</sequence>
<proteinExistence type="predicted"/>
<protein>
    <submittedName>
        <fullName evidence="1">Uncharacterized protein</fullName>
    </submittedName>
</protein>
<dbReference type="Proteomes" id="UP001303046">
    <property type="component" value="Unassembled WGS sequence"/>
</dbReference>
<evidence type="ECO:0000313" key="1">
    <source>
        <dbReference type="EMBL" id="KAK6738982.1"/>
    </source>
</evidence>